<proteinExistence type="predicted"/>
<dbReference type="OrthoDB" id="9808778at2"/>
<reference evidence="2 3" key="1">
    <citation type="submission" date="2018-03" db="EMBL/GenBank/DDBJ databases">
        <authorList>
            <person name="Keele B.F."/>
        </authorList>
    </citation>
    <scope>NUCLEOTIDE SEQUENCE [LARGE SCALE GENOMIC DNA]</scope>
    <source>
        <strain evidence="2 3">IB-3</strain>
    </source>
</reference>
<dbReference type="EMBL" id="PYXZ01000001">
    <property type="protein sequence ID" value="PUA82338.1"/>
    <property type="molecule type" value="Genomic_DNA"/>
</dbReference>
<dbReference type="RefSeq" id="WP_108342525.1">
    <property type="nucleotide sequence ID" value="NZ_PYXZ01000001.1"/>
</dbReference>
<protein>
    <recommendedName>
        <fullName evidence="4">TolB-like translocation protein</fullName>
    </recommendedName>
</protein>
<evidence type="ECO:0000256" key="1">
    <source>
        <dbReference type="SAM" id="SignalP"/>
    </source>
</evidence>
<evidence type="ECO:0000313" key="3">
    <source>
        <dbReference type="Proteomes" id="UP000244867"/>
    </source>
</evidence>
<gene>
    <name evidence="2" type="ORF">C7S10_00870</name>
</gene>
<keyword evidence="1" id="KW-0732">Signal</keyword>
<evidence type="ECO:0008006" key="4">
    <source>
        <dbReference type="Google" id="ProtNLM"/>
    </source>
</evidence>
<organism evidence="2 3">
    <name type="scientific">Nocardioides currus</name>
    <dbReference type="NCBI Taxonomy" id="2133958"/>
    <lineage>
        <taxon>Bacteria</taxon>
        <taxon>Bacillati</taxon>
        <taxon>Actinomycetota</taxon>
        <taxon>Actinomycetes</taxon>
        <taxon>Propionibacteriales</taxon>
        <taxon>Nocardioidaceae</taxon>
        <taxon>Nocardioides</taxon>
    </lineage>
</organism>
<dbReference type="AlphaFoldDB" id="A0A2R7Z134"/>
<comment type="caution">
    <text evidence="2">The sequence shown here is derived from an EMBL/GenBank/DDBJ whole genome shotgun (WGS) entry which is preliminary data.</text>
</comment>
<accession>A0A2R7Z134</accession>
<dbReference type="SUPFAM" id="SSF82171">
    <property type="entry name" value="DPP6 N-terminal domain-like"/>
    <property type="match status" value="1"/>
</dbReference>
<name>A0A2R7Z134_9ACTN</name>
<keyword evidence="3" id="KW-1185">Reference proteome</keyword>
<sequence length="341" mass="36471">MSRRVLVFVVVCVVSLGGATAYAVSDLDRYRDEIADAPALDTAPASSFADGPRIVFRNTAIGPDYGKVATVALDDPHGPRDVTDLDCDRIDVVPEGGSCLQSDPGVVTRYRWLDLDADLDEVDETPLVGMPSRTRLSPDGSMVASTVFVAGHSYSQVGFSTATVVREVGGSTWGNLEKFQLVMDGKAVRPADRNVWGVTFDRTGPGFYATVATGGTPYLVRGDLEARTLTTVRAGAECPAQSPDGTRVAYKKDIGKDLGEDTVHWAIAVLDLASGKETVLDAEDRSVDDQVQWLDDDTLLYALPRDDDPGTTDVWELAADGSSAPDVLIEQAWSPAVVRTS</sequence>
<dbReference type="Gene3D" id="2.120.10.30">
    <property type="entry name" value="TolB, C-terminal domain"/>
    <property type="match status" value="1"/>
</dbReference>
<feature type="chain" id="PRO_5015346851" description="TolB-like translocation protein" evidence="1">
    <location>
        <begin position="24"/>
        <end position="341"/>
    </location>
</feature>
<dbReference type="InterPro" id="IPR011042">
    <property type="entry name" value="6-blade_b-propeller_TolB-like"/>
</dbReference>
<dbReference type="Proteomes" id="UP000244867">
    <property type="component" value="Unassembled WGS sequence"/>
</dbReference>
<evidence type="ECO:0000313" key="2">
    <source>
        <dbReference type="EMBL" id="PUA82338.1"/>
    </source>
</evidence>
<feature type="signal peptide" evidence="1">
    <location>
        <begin position="1"/>
        <end position="23"/>
    </location>
</feature>